<feature type="transmembrane region" description="Helical" evidence="10">
    <location>
        <begin position="331"/>
        <end position="350"/>
    </location>
</feature>
<feature type="transmembrane region" description="Helical" evidence="10">
    <location>
        <begin position="103"/>
        <end position="126"/>
    </location>
</feature>
<dbReference type="Proteomes" id="UP001501170">
    <property type="component" value="Unassembled WGS sequence"/>
</dbReference>
<dbReference type="InterPro" id="IPR007315">
    <property type="entry name" value="PIG-V/Gpi18"/>
</dbReference>
<dbReference type="RefSeq" id="WP_346075564.1">
    <property type="nucleotide sequence ID" value="NZ_BAAARB010000005.1"/>
</dbReference>
<evidence type="ECO:0000256" key="8">
    <source>
        <dbReference type="ARBA" id="ARBA00022989"/>
    </source>
</evidence>
<dbReference type="EMBL" id="BAAARB010000005">
    <property type="protein sequence ID" value="GAA2375775.1"/>
    <property type="molecule type" value="Genomic_DNA"/>
</dbReference>
<sequence>MADARFASLDRLQTALVALVAAATTTLVQLALLITIDLRATDRGTSLRDVLTKWDAQWMMNIADRGYFGPPIDQSVAFFPGYPVLVRAVGAPLAVFGVPDATLTTAIGVSALASLAAAVGLAFLALDIWSRLGRPITLATLIVVPVAAGVIFSGAPMSIIYWMPYSEATFTALAVWSLVAMIRHRYLTAGVLVLLAGVTRLTGVALVATLVVAALVQLICWWRRRHESDTRFPWRAAVAPVIGGTGIAAYLTWASVQTAYFGGYFAVQDRGWNSEFDGGRATMQWLRDTLGDGFVDPVTTGYTISSWAMVVVGVLLLASLWPLLRGWLPWQVWLTAVLLAVIVLGSDGVMHSRPRLLLLATALLLLPFVVRAVHLAASMNGWRRWATSTALVVAGAGWCAMGFWASAHMLVDFRYGI</sequence>
<evidence type="ECO:0000256" key="9">
    <source>
        <dbReference type="ARBA" id="ARBA00023136"/>
    </source>
</evidence>
<reference evidence="11 12" key="1">
    <citation type="journal article" date="2019" name="Int. J. Syst. Evol. Microbiol.">
        <title>The Global Catalogue of Microorganisms (GCM) 10K type strain sequencing project: providing services to taxonomists for standard genome sequencing and annotation.</title>
        <authorList>
            <consortium name="The Broad Institute Genomics Platform"/>
            <consortium name="The Broad Institute Genome Sequencing Center for Infectious Disease"/>
            <person name="Wu L."/>
            <person name="Ma J."/>
        </authorList>
    </citation>
    <scope>NUCLEOTIDE SEQUENCE [LARGE SCALE GENOMIC DNA]</scope>
    <source>
        <strain evidence="11 12">JCM 16227</strain>
    </source>
</reference>
<gene>
    <name evidence="11" type="ORF">GCM10009855_13770</name>
</gene>
<dbReference type="Pfam" id="PF04188">
    <property type="entry name" value="Mannosyl_trans2"/>
    <property type="match status" value="1"/>
</dbReference>
<accession>A0ABN3HDE5</accession>
<dbReference type="PANTHER" id="PTHR12468:SF2">
    <property type="entry name" value="GPI MANNOSYLTRANSFERASE 2"/>
    <property type="match status" value="1"/>
</dbReference>
<feature type="transmembrane region" description="Helical" evidence="10">
    <location>
        <begin position="12"/>
        <end position="36"/>
    </location>
</feature>
<keyword evidence="7" id="KW-0256">Endoplasmic reticulum</keyword>
<proteinExistence type="predicted"/>
<evidence type="ECO:0000313" key="12">
    <source>
        <dbReference type="Proteomes" id="UP001501170"/>
    </source>
</evidence>
<feature type="transmembrane region" description="Helical" evidence="10">
    <location>
        <begin position="234"/>
        <end position="253"/>
    </location>
</feature>
<keyword evidence="9 10" id="KW-0472">Membrane</keyword>
<evidence type="ECO:0000313" key="11">
    <source>
        <dbReference type="EMBL" id="GAA2375775.1"/>
    </source>
</evidence>
<evidence type="ECO:0000256" key="1">
    <source>
        <dbReference type="ARBA" id="ARBA00004477"/>
    </source>
</evidence>
<keyword evidence="5" id="KW-0808">Transferase</keyword>
<evidence type="ECO:0000256" key="3">
    <source>
        <dbReference type="ARBA" id="ARBA00022502"/>
    </source>
</evidence>
<comment type="subcellular location">
    <subcellularLocation>
        <location evidence="1">Endoplasmic reticulum membrane</location>
        <topology evidence="1">Multi-pass membrane protein</topology>
    </subcellularLocation>
</comment>
<feature type="transmembrane region" description="Helical" evidence="10">
    <location>
        <begin position="201"/>
        <end position="222"/>
    </location>
</feature>
<protein>
    <recommendedName>
        <fullName evidence="13">Integral membrane protein</fullName>
    </recommendedName>
</protein>
<evidence type="ECO:0000256" key="6">
    <source>
        <dbReference type="ARBA" id="ARBA00022692"/>
    </source>
</evidence>
<name>A0ABN3HDE5_9ACTN</name>
<evidence type="ECO:0000256" key="2">
    <source>
        <dbReference type="ARBA" id="ARBA00004687"/>
    </source>
</evidence>
<evidence type="ECO:0000256" key="5">
    <source>
        <dbReference type="ARBA" id="ARBA00022679"/>
    </source>
</evidence>
<feature type="transmembrane region" description="Helical" evidence="10">
    <location>
        <begin position="304"/>
        <end position="324"/>
    </location>
</feature>
<evidence type="ECO:0008006" key="13">
    <source>
        <dbReference type="Google" id="ProtNLM"/>
    </source>
</evidence>
<keyword evidence="3" id="KW-0337">GPI-anchor biosynthesis</keyword>
<keyword evidence="8 10" id="KW-1133">Transmembrane helix</keyword>
<dbReference type="PANTHER" id="PTHR12468">
    <property type="entry name" value="GPI MANNOSYLTRANSFERASE 2"/>
    <property type="match status" value="1"/>
</dbReference>
<evidence type="ECO:0000256" key="10">
    <source>
        <dbReference type="SAM" id="Phobius"/>
    </source>
</evidence>
<keyword evidence="4" id="KW-0328">Glycosyltransferase</keyword>
<organism evidence="11 12">
    <name type="scientific">Gordonia cholesterolivorans</name>
    <dbReference type="NCBI Taxonomy" id="559625"/>
    <lineage>
        <taxon>Bacteria</taxon>
        <taxon>Bacillati</taxon>
        <taxon>Actinomycetota</taxon>
        <taxon>Actinomycetes</taxon>
        <taxon>Mycobacteriales</taxon>
        <taxon>Gordoniaceae</taxon>
        <taxon>Gordonia</taxon>
    </lineage>
</organism>
<feature type="transmembrane region" description="Helical" evidence="10">
    <location>
        <begin position="389"/>
        <end position="411"/>
    </location>
</feature>
<feature type="transmembrane region" description="Helical" evidence="10">
    <location>
        <begin position="356"/>
        <end position="377"/>
    </location>
</feature>
<keyword evidence="12" id="KW-1185">Reference proteome</keyword>
<comment type="pathway">
    <text evidence="2">Glycolipid biosynthesis; glycosylphosphatidylinositol-anchor biosynthesis.</text>
</comment>
<keyword evidence="6 10" id="KW-0812">Transmembrane</keyword>
<comment type="caution">
    <text evidence="11">The sequence shown here is derived from an EMBL/GenBank/DDBJ whole genome shotgun (WGS) entry which is preliminary data.</text>
</comment>
<evidence type="ECO:0000256" key="7">
    <source>
        <dbReference type="ARBA" id="ARBA00022824"/>
    </source>
</evidence>
<evidence type="ECO:0000256" key="4">
    <source>
        <dbReference type="ARBA" id="ARBA00022676"/>
    </source>
</evidence>
<feature type="transmembrane region" description="Helical" evidence="10">
    <location>
        <begin position="138"/>
        <end position="163"/>
    </location>
</feature>